<keyword evidence="2 5" id="KW-0812">Transmembrane</keyword>
<dbReference type="PANTHER" id="PTHR37306:SF1">
    <property type="entry name" value="COLICIN V PRODUCTION PROTEIN"/>
    <property type="match status" value="1"/>
</dbReference>
<sequence>MNSIDLIIGGLIVIGLIRGIIKGLILEVASLFALIAGIYGAIHFSYFISSVMHNYVSWDEKNIEITAFILTFILVIVLVTLLGKLITKIVDFASLGLINRLLGGLFGALKVVVVFSAFMVFFHQTNKKIRLVSESTVEASLLYEPIMELGAWVFSMVLEDNSETSTTH</sequence>
<keyword evidence="3 5" id="KW-1133">Transmembrane helix</keyword>
<gene>
    <name evidence="6" type="ORF">W5A_01345</name>
</gene>
<evidence type="ECO:0000313" key="6">
    <source>
        <dbReference type="EMBL" id="EID76626.1"/>
    </source>
</evidence>
<dbReference type="PATRIC" id="fig|946077.3.peg.275"/>
<dbReference type="eggNOG" id="COG1286">
    <property type="taxonomic scope" value="Bacteria"/>
</dbReference>
<dbReference type="Proteomes" id="UP000005938">
    <property type="component" value="Unassembled WGS sequence"/>
</dbReference>
<dbReference type="GO" id="GO:0009403">
    <property type="term" value="P:toxin biosynthetic process"/>
    <property type="evidence" value="ECO:0007669"/>
    <property type="project" value="InterPro"/>
</dbReference>
<evidence type="ECO:0000256" key="5">
    <source>
        <dbReference type="SAM" id="Phobius"/>
    </source>
</evidence>
<dbReference type="Pfam" id="PF02674">
    <property type="entry name" value="Colicin_V"/>
    <property type="match status" value="1"/>
</dbReference>
<dbReference type="EMBL" id="AJJU01000002">
    <property type="protein sequence ID" value="EID76626.1"/>
    <property type="molecule type" value="Genomic_DNA"/>
</dbReference>
<dbReference type="OrthoDB" id="9799585at2"/>
<evidence type="ECO:0000313" key="7">
    <source>
        <dbReference type="Proteomes" id="UP000005938"/>
    </source>
</evidence>
<dbReference type="AlphaFoldDB" id="I0WJR0"/>
<dbReference type="InterPro" id="IPR003825">
    <property type="entry name" value="Colicin-V_CvpA"/>
</dbReference>
<feature type="transmembrane region" description="Helical" evidence="5">
    <location>
        <begin position="7"/>
        <end position="25"/>
    </location>
</feature>
<accession>I0WJR0</accession>
<evidence type="ECO:0000256" key="4">
    <source>
        <dbReference type="ARBA" id="ARBA00023136"/>
    </source>
</evidence>
<dbReference type="GO" id="GO:0016020">
    <property type="term" value="C:membrane"/>
    <property type="evidence" value="ECO:0007669"/>
    <property type="project" value="UniProtKB-SubCell"/>
</dbReference>
<comment type="subcellular location">
    <subcellularLocation>
        <location evidence="1">Membrane</location>
        <topology evidence="1">Multi-pass membrane protein</topology>
    </subcellularLocation>
</comment>
<keyword evidence="7" id="KW-1185">Reference proteome</keyword>
<dbReference type="STRING" id="946077.W5A_01345"/>
<evidence type="ECO:0000256" key="1">
    <source>
        <dbReference type="ARBA" id="ARBA00004141"/>
    </source>
</evidence>
<comment type="caution">
    <text evidence="6">The sequence shown here is derived from an EMBL/GenBank/DDBJ whole genome shotgun (WGS) entry which is preliminary data.</text>
</comment>
<evidence type="ECO:0000256" key="2">
    <source>
        <dbReference type="ARBA" id="ARBA00022692"/>
    </source>
</evidence>
<dbReference type="RefSeq" id="WP_008236615.1">
    <property type="nucleotide sequence ID" value="NZ_AJJU01000002.1"/>
</dbReference>
<reference evidence="6 7" key="1">
    <citation type="journal article" date="2012" name="J. Bacteriol.">
        <title>Genome Sequence of the Halotolerant Bacterium Imtechella halotolerans K1T.</title>
        <authorList>
            <person name="Kumar S."/>
            <person name="Vikram S."/>
            <person name="Subramanian S."/>
            <person name="Raghava G.P."/>
            <person name="Pinnaka A.K."/>
        </authorList>
    </citation>
    <scope>NUCLEOTIDE SEQUENCE [LARGE SCALE GENOMIC DNA]</scope>
    <source>
        <strain evidence="6 7">K1</strain>
    </source>
</reference>
<feature type="transmembrane region" description="Helical" evidence="5">
    <location>
        <begin position="102"/>
        <end position="122"/>
    </location>
</feature>
<dbReference type="PANTHER" id="PTHR37306">
    <property type="entry name" value="COLICIN V PRODUCTION PROTEIN"/>
    <property type="match status" value="1"/>
</dbReference>
<proteinExistence type="predicted"/>
<evidence type="ECO:0000256" key="3">
    <source>
        <dbReference type="ARBA" id="ARBA00022989"/>
    </source>
</evidence>
<feature type="transmembrane region" description="Helical" evidence="5">
    <location>
        <begin position="31"/>
        <end position="51"/>
    </location>
</feature>
<organism evidence="6 7">
    <name type="scientific">Imtechella halotolerans K1</name>
    <dbReference type="NCBI Taxonomy" id="946077"/>
    <lineage>
        <taxon>Bacteria</taxon>
        <taxon>Pseudomonadati</taxon>
        <taxon>Bacteroidota</taxon>
        <taxon>Flavobacteriia</taxon>
        <taxon>Flavobacteriales</taxon>
        <taxon>Flavobacteriaceae</taxon>
        <taxon>Imtechella</taxon>
    </lineage>
</organism>
<feature type="transmembrane region" description="Helical" evidence="5">
    <location>
        <begin position="63"/>
        <end position="82"/>
    </location>
</feature>
<protein>
    <submittedName>
        <fullName evidence="6">Colicin V production protein</fullName>
    </submittedName>
</protein>
<keyword evidence="4 5" id="KW-0472">Membrane</keyword>
<name>I0WJR0_9FLAO</name>